<dbReference type="InterPro" id="IPR036396">
    <property type="entry name" value="Cyt_P450_sf"/>
</dbReference>
<dbReference type="InterPro" id="IPR001128">
    <property type="entry name" value="Cyt_P450"/>
</dbReference>
<evidence type="ECO:0000256" key="6">
    <source>
        <dbReference type="ARBA" id="ARBA00022989"/>
    </source>
</evidence>
<organism evidence="14 15">
    <name type="scientific">Rhynchospora pubera</name>
    <dbReference type="NCBI Taxonomy" id="906938"/>
    <lineage>
        <taxon>Eukaryota</taxon>
        <taxon>Viridiplantae</taxon>
        <taxon>Streptophyta</taxon>
        <taxon>Embryophyta</taxon>
        <taxon>Tracheophyta</taxon>
        <taxon>Spermatophyta</taxon>
        <taxon>Magnoliopsida</taxon>
        <taxon>Liliopsida</taxon>
        <taxon>Poales</taxon>
        <taxon>Cyperaceae</taxon>
        <taxon>Cyperoideae</taxon>
        <taxon>Rhynchosporeae</taxon>
        <taxon>Rhynchospora</taxon>
    </lineage>
</organism>
<evidence type="ECO:0000313" key="14">
    <source>
        <dbReference type="EMBL" id="KAJ4764854.1"/>
    </source>
</evidence>
<evidence type="ECO:0000256" key="11">
    <source>
        <dbReference type="PIRSR" id="PIRSR602401-1"/>
    </source>
</evidence>
<keyword evidence="4 13" id="KW-0812">Transmembrane</keyword>
<comment type="similarity">
    <text evidence="2 12">Belongs to the cytochrome P450 family.</text>
</comment>
<comment type="cofactor">
    <cofactor evidence="11">
        <name>heme</name>
        <dbReference type="ChEBI" id="CHEBI:30413"/>
    </cofactor>
</comment>
<dbReference type="PANTHER" id="PTHR24282:SF135">
    <property type="entry name" value="CYTOCHROME P450 709B2"/>
    <property type="match status" value="1"/>
</dbReference>
<evidence type="ECO:0000256" key="12">
    <source>
        <dbReference type="RuleBase" id="RU000461"/>
    </source>
</evidence>
<keyword evidence="3 11" id="KW-0349">Heme</keyword>
<evidence type="ECO:0000313" key="15">
    <source>
        <dbReference type="Proteomes" id="UP001140206"/>
    </source>
</evidence>
<keyword evidence="15" id="KW-1185">Reference proteome</keyword>
<dbReference type="Gene3D" id="1.10.630.10">
    <property type="entry name" value="Cytochrome P450"/>
    <property type="match status" value="1"/>
</dbReference>
<dbReference type="PRINTS" id="PR00385">
    <property type="entry name" value="P450"/>
</dbReference>
<gene>
    <name evidence="14" type="ORF">LUZ62_075229</name>
</gene>
<proteinExistence type="inferred from homology"/>
<feature type="binding site" description="axial binding residue" evidence="11">
    <location>
        <position position="463"/>
    </location>
    <ligand>
        <name>heme</name>
        <dbReference type="ChEBI" id="CHEBI:30413"/>
    </ligand>
    <ligandPart>
        <name>Fe</name>
        <dbReference type="ChEBI" id="CHEBI:18248"/>
    </ligandPart>
</feature>
<evidence type="ECO:0000256" key="2">
    <source>
        <dbReference type="ARBA" id="ARBA00010617"/>
    </source>
</evidence>
<dbReference type="AlphaFoldDB" id="A0AAV8DA58"/>
<dbReference type="GO" id="GO:0016020">
    <property type="term" value="C:membrane"/>
    <property type="evidence" value="ECO:0007669"/>
    <property type="project" value="UniProtKB-SubCell"/>
</dbReference>
<accession>A0AAV8DA58</accession>
<dbReference type="GO" id="GO:0016705">
    <property type="term" value="F:oxidoreductase activity, acting on paired donors, with incorporation or reduction of molecular oxygen"/>
    <property type="evidence" value="ECO:0007669"/>
    <property type="project" value="InterPro"/>
</dbReference>
<feature type="transmembrane region" description="Helical" evidence="13">
    <location>
        <begin position="6"/>
        <end position="29"/>
    </location>
</feature>
<dbReference type="GO" id="GO:0005506">
    <property type="term" value="F:iron ion binding"/>
    <property type="evidence" value="ECO:0007669"/>
    <property type="project" value="InterPro"/>
</dbReference>
<dbReference type="PANTHER" id="PTHR24282">
    <property type="entry name" value="CYTOCHROME P450 FAMILY MEMBER"/>
    <property type="match status" value="1"/>
</dbReference>
<dbReference type="InterPro" id="IPR002401">
    <property type="entry name" value="Cyt_P450_E_grp-I"/>
</dbReference>
<evidence type="ECO:0000256" key="3">
    <source>
        <dbReference type="ARBA" id="ARBA00022617"/>
    </source>
</evidence>
<dbReference type="Proteomes" id="UP001140206">
    <property type="component" value="Chromosome 4"/>
</dbReference>
<name>A0AAV8DA58_9POAL</name>
<dbReference type="GO" id="GO:0020037">
    <property type="term" value="F:heme binding"/>
    <property type="evidence" value="ECO:0007669"/>
    <property type="project" value="InterPro"/>
</dbReference>
<evidence type="ECO:0000256" key="1">
    <source>
        <dbReference type="ARBA" id="ARBA00004370"/>
    </source>
</evidence>
<keyword evidence="6 13" id="KW-1133">Transmembrane helix</keyword>
<reference evidence="14" key="1">
    <citation type="submission" date="2022-08" db="EMBL/GenBank/DDBJ databases">
        <authorList>
            <person name="Marques A."/>
        </authorList>
    </citation>
    <scope>NUCLEOTIDE SEQUENCE</scope>
    <source>
        <strain evidence="14">RhyPub2mFocal</strain>
        <tissue evidence="14">Leaves</tissue>
    </source>
</reference>
<keyword evidence="9 12" id="KW-0503">Monooxygenase</keyword>
<protein>
    <submittedName>
        <fullName evidence="14">Cytochrome P450</fullName>
    </submittedName>
</protein>
<keyword evidence="8 11" id="KW-0408">Iron</keyword>
<evidence type="ECO:0000256" key="13">
    <source>
        <dbReference type="SAM" id="Phobius"/>
    </source>
</evidence>
<comment type="subcellular location">
    <subcellularLocation>
        <location evidence="1">Membrane</location>
    </subcellularLocation>
</comment>
<evidence type="ECO:0000256" key="9">
    <source>
        <dbReference type="ARBA" id="ARBA00023033"/>
    </source>
</evidence>
<dbReference type="Pfam" id="PF00067">
    <property type="entry name" value="p450"/>
    <property type="match status" value="1"/>
</dbReference>
<evidence type="ECO:0000256" key="8">
    <source>
        <dbReference type="ARBA" id="ARBA00023004"/>
    </source>
</evidence>
<dbReference type="GO" id="GO:0004497">
    <property type="term" value="F:monooxygenase activity"/>
    <property type="evidence" value="ECO:0007669"/>
    <property type="project" value="UniProtKB-KW"/>
</dbReference>
<evidence type="ECO:0000256" key="5">
    <source>
        <dbReference type="ARBA" id="ARBA00022723"/>
    </source>
</evidence>
<keyword evidence="10 13" id="KW-0472">Membrane</keyword>
<dbReference type="PRINTS" id="PR00463">
    <property type="entry name" value="EP450I"/>
</dbReference>
<dbReference type="SUPFAM" id="SSF48264">
    <property type="entry name" value="Cytochrome P450"/>
    <property type="match status" value="1"/>
</dbReference>
<evidence type="ECO:0000256" key="7">
    <source>
        <dbReference type="ARBA" id="ARBA00023002"/>
    </source>
</evidence>
<evidence type="ECO:0000256" key="10">
    <source>
        <dbReference type="ARBA" id="ARBA00023136"/>
    </source>
</evidence>
<keyword evidence="7 12" id="KW-0560">Oxidoreductase</keyword>
<keyword evidence="5 11" id="KW-0479">Metal-binding</keyword>
<comment type="caution">
    <text evidence="14">The sequence shown here is derived from an EMBL/GenBank/DDBJ whole genome shotgun (WGS) entry which is preliminary data.</text>
</comment>
<dbReference type="GO" id="GO:0006629">
    <property type="term" value="P:lipid metabolic process"/>
    <property type="evidence" value="ECO:0007669"/>
    <property type="project" value="UniProtKB-ARBA"/>
</dbReference>
<dbReference type="EMBL" id="JAMFTS010000004">
    <property type="protein sequence ID" value="KAJ4764854.1"/>
    <property type="molecule type" value="Genomic_DNA"/>
</dbReference>
<dbReference type="InterPro" id="IPR017972">
    <property type="entry name" value="Cyt_P450_CS"/>
</dbReference>
<sequence length="517" mass="59279">MEGHLILVLVSVLVILIPQLMKVLLILAWRPYVVTIKYRKQGIVGPKYKFLYGCFKEVLSLKSSAEEIPMDINSHDITPRIFPHFLKWMSVYGRIYLFWFGPYPYIFLSDMELAKNVLLDKSGFYHKPAAPQAIKDLIGKSLVLIDGPDWVRHRSIVKPAFAIDKLKAMTKQIAECAKSMMDRWENQIIQEKERRLEIEILRQFQEVTADTISRTAFGVGYMKGKEAFLAQKKLQDIAYASIFRVQIPGFKYLPTNENRNRWRLEKIMRTNLMDIIQERMKSTDGGYGNDLLGLMLHACSTDRKENTNYMSIDELIDECKSIFFGGHDSTSLLLTWTMFYLSTNQDWQERLREEVLRECGKEVPNADMLSKLKFVNLVLMEALRLYGPFNLLARTATRNGNLGNIKLLKGTCVVIPTAILHRDKEVWGQDADKFNPLRFENGLSKAANHPNAFAPFSLGPRTCIGQTFAMLEAKTVIAMILQRFSFSISPNYVHEPTELITLFPASGLQVVMKPLQA</sequence>
<evidence type="ECO:0000256" key="4">
    <source>
        <dbReference type="ARBA" id="ARBA00022692"/>
    </source>
</evidence>
<dbReference type="InterPro" id="IPR050665">
    <property type="entry name" value="Cytochrome_P450_Monooxygen"/>
</dbReference>
<dbReference type="PROSITE" id="PS00086">
    <property type="entry name" value="CYTOCHROME_P450"/>
    <property type="match status" value="1"/>
</dbReference>